<dbReference type="Gene3D" id="1.20.1070.10">
    <property type="entry name" value="Rhodopsin 7-helix transmembrane proteins"/>
    <property type="match status" value="1"/>
</dbReference>
<evidence type="ECO:0000313" key="8">
    <source>
        <dbReference type="Proteomes" id="UP001516400"/>
    </source>
</evidence>
<evidence type="ECO:0000256" key="2">
    <source>
        <dbReference type="ARBA" id="ARBA00022692"/>
    </source>
</evidence>
<dbReference type="GO" id="GO:0016020">
    <property type="term" value="C:membrane"/>
    <property type="evidence" value="ECO:0007669"/>
    <property type="project" value="UniProtKB-SubCell"/>
</dbReference>
<keyword evidence="4 5" id="KW-0472">Membrane</keyword>
<evidence type="ECO:0000256" key="5">
    <source>
        <dbReference type="SAM" id="Phobius"/>
    </source>
</evidence>
<dbReference type="PANTHER" id="PTHR47767:SF1">
    <property type="entry name" value="ADHESION G PROTEIN-COUPLED RECEPTOR G7"/>
    <property type="match status" value="1"/>
</dbReference>
<dbReference type="InterPro" id="IPR053066">
    <property type="entry name" value="ADGR_G7"/>
</dbReference>
<feature type="domain" description="G-protein coupled receptors family 2 profile 2" evidence="6">
    <location>
        <begin position="1199"/>
        <end position="1434"/>
    </location>
</feature>
<dbReference type="Proteomes" id="UP001516400">
    <property type="component" value="Unassembled WGS sequence"/>
</dbReference>
<comment type="caution">
    <text evidence="7">The sequence shown here is derived from an EMBL/GenBank/DDBJ whole genome shotgun (WGS) entry which is preliminary data.</text>
</comment>
<proteinExistence type="predicted"/>
<protein>
    <recommendedName>
        <fullName evidence="6">G-protein coupled receptors family 2 profile 2 domain-containing protein</fullName>
    </recommendedName>
</protein>
<gene>
    <name evidence="7" type="ORF">HHI36_003193</name>
</gene>
<name>A0ABD2PD97_9CUCU</name>
<accession>A0ABD2PD97</accession>
<evidence type="ECO:0000313" key="7">
    <source>
        <dbReference type="EMBL" id="KAL3288758.1"/>
    </source>
</evidence>
<keyword evidence="2 5" id="KW-0812">Transmembrane</keyword>
<dbReference type="PANTHER" id="PTHR47767">
    <property type="entry name" value="ADHESION G PROTEIN-COUPLED RECEPTOR G7"/>
    <property type="match status" value="1"/>
</dbReference>
<evidence type="ECO:0000256" key="3">
    <source>
        <dbReference type="ARBA" id="ARBA00022989"/>
    </source>
</evidence>
<organism evidence="7 8">
    <name type="scientific">Cryptolaemus montrouzieri</name>
    <dbReference type="NCBI Taxonomy" id="559131"/>
    <lineage>
        <taxon>Eukaryota</taxon>
        <taxon>Metazoa</taxon>
        <taxon>Ecdysozoa</taxon>
        <taxon>Arthropoda</taxon>
        <taxon>Hexapoda</taxon>
        <taxon>Insecta</taxon>
        <taxon>Pterygota</taxon>
        <taxon>Neoptera</taxon>
        <taxon>Endopterygota</taxon>
        <taxon>Coleoptera</taxon>
        <taxon>Polyphaga</taxon>
        <taxon>Cucujiformia</taxon>
        <taxon>Coccinelloidea</taxon>
        <taxon>Coccinellidae</taxon>
        <taxon>Scymninae</taxon>
        <taxon>Scymnini</taxon>
        <taxon>Cryptolaemus</taxon>
    </lineage>
</organism>
<feature type="transmembrane region" description="Helical" evidence="5">
    <location>
        <begin position="1272"/>
        <end position="1293"/>
    </location>
</feature>
<dbReference type="PROSITE" id="PS50261">
    <property type="entry name" value="G_PROTEIN_RECEP_F2_4"/>
    <property type="match status" value="1"/>
</dbReference>
<keyword evidence="3 5" id="KW-1133">Transmembrane helix</keyword>
<dbReference type="InterPro" id="IPR017981">
    <property type="entry name" value="GPCR_2-like_7TM"/>
</dbReference>
<feature type="transmembrane region" description="Helical" evidence="5">
    <location>
        <begin position="1231"/>
        <end position="1252"/>
    </location>
</feature>
<dbReference type="InterPro" id="IPR000832">
    <property type="entry name" value="GPCR_2_secretin-like"/>
</dbReference>
<evidence type="ECO:0000256" key="1">
    <source>
        <dbReference type="ARBA" id="ARBA00004141"/>
    </source>
</evidence>
<evidence type="ECO:0000256" key="4">
    <source>
        <dbReference type="ARBA" id="ARBA00023136"/>
    </source>
</evidence>
<reference evidence="7 8" key="1">
    <citation type="journal article" date="2021" name="BMC Biol.">
        <title>Horizontally acquired antibacterial genes associated with adaptive radiation of ladybird beetles.</title>
        <authorList>
            <person name="Li H.S."/>
            <person name="Tang X.F."/>
            <person name="Huang Y.H."/>
            <person name="Xu Z.Y."/>
            <person name="Chen M.L."/>
            <person name="Du X.Y."/>
            <person name="Qiu B.Y."/>
            <person name="Chen P.T."/>
            <person name="Zhang W."/>
            <person name="Slipinski A."/>
            <person name="Escalona H.E."/>
            <person name="Waterhouse R.M."/>
            <person name="Zwick A."/>
            <person name="Pang H."/>
        </authorList>
    </citation>
    <scope>NUCLEOTIDE SEQUENCE [LARGE SCALE GENOMIC DNA]</scope>
    <source>
        <strain evidence="7">SYSU2018</strain>
    </source>
</reference>
<feature type="transmembrane region" description="Helical" evidence="5">
    <location>
        <begin position="1305"/>
        <end position="1328"/>
    </location>
</feature>
<evidence type="ECO:0000259" key="6">
    <source>
        <dbReference type="PROSITE" id="PS50261"/>
    </source>
</evidence>
<sequence length="1434" mass="164625">MEKCVAQLVLYGKGAFYVSVKAEVTSKIINSCDAISSPSSQIIWPNTDDDTCSFSTPGCTDDKGVLVMRCCKDGYFSNITCKRNLTIPNPRCLGYMNSTINQQSLDFCYELKYSTTYPFKCNSSTWLNMEVNFTLLTQIGGPDTGIWVPIRRFGNTLRYTTSNEFYMIEYGKSSANNENACTIIVNETTKSVSCEEKHLGICLEYPYIIYNFTSTDLDELLSVVRQIYKESVHRHFIYCFRSISPDYEYERFEANGIDFYHFSGKSGKVWCDAFNYDFGIIKSNVVLFGLQNASYVSDFTITFDDISIAEAWEIFGRILRDAVKYNNTLNYLDKKQKIKEKSVGARVYWFISEPSQTIDGIEIEYANMQIFLKNLSSKTDLIGLVMDSMLHTRYCLKTITTLVNDFSFIWNTTLRNEKAYSIPDCVNSKSNVSLARVCEGSVTSGVHWRSVRQCKFSPNLTYILQNMTYFENSDGSYILNNVNILIAGMYTEFNASDILYVVKILLRLELEDNNQKFSTNLFLLVDNLGLIDRNTLKESQKEYRATDKILEILDSAYPMSETLEISGRRYNNILFDSKNCNRLSGILLDSFENMQEILPLTSVQEIDISSVEAVIFFYDKNLFSVYPTIALSLFFNDYLFNSYWNPINATIIFKFYYPNDTSLYIGKTFLMMKENDREQLCACWKIEMETNLFFQDRWKPAVIFKIGTSYVCVFNSFSYCAIYNKVPGEVKNGYISKFLVFYSGLSINPLYHLVPLLYDILESYAITIPGLTYEVDLKLQEDIEIIHMIVHWILPDPAEYIPDIEKEFKEMVVFAKNIRPFEQNTIINHISNIYTRHNKFCMKEETRKSGSILIWPTTPLGQWAILSLPNISKGEPNISCKICSGNSSLGAYWATDDCSMLFNVTQVFNNYCTSQFSVSEALNNFEYLQEQCHLNESSANEALDNLNFITEEMSNNFDSYDIALVAIIFQLISTISNVNISTLSSVVNNLQMVDAEVLKESQEKYNATDNILYSLDQIFLKTKFENYSTDTFYVMEMNLTRHIGIVVKAAGTYYQVMKVKNETEIDKLSTYDDFEAAVVFQTTSSNRNMSTIISIFFEQVFFNEKIGDDDVSMIFGILFPDLQRNTFPGQIKVVYNKYFYSSRGCAYWLYGIQNGKPIFGEWFNESMSHENLKLLTCYYNHTTHFAMLIDNVGEISHLLDMITSIGCSLSVIGVFGILITGLIFEKWRKKLGNVLLLNFMFTIVIQIALFYFSTFIHETIANSDSCIIVGALLHYSVVSEFCWMLIIAILQFKRFVQVLTSPPKFIVLKSFLVGWVIPAIPVALILFIDPDNYTVSSTGLCYPSGEGLYLGVVLPTSIIILINFIIFIYILFNIFRRKTECVDTVSNEIIFQWRLAILLFFMLGLTWSFAIIGEFILQDFFYISSASQLLLKVS</sequence>
<feature type="transmembrane region" description="Helical" evidence="5">
    <location>
        <begin position="1393"/>
        <end position="1417"/>
    </location>
</feature>
<comment type="subcellular location">
    <subcellularLocation>
        <location evidence="1">Membrane</location>
        <topology evidence="1">Multi-pass membrane protein</topology>
    </subcellularLocation>
</comment>
<feature type="transmembrane region" description="Helical" evidence="5">
    <location>
        <begin position="1348"/>
        <end position="1372"/>
    </location>
</feature>
<feature type="transmembrane region" description="Helical" evidence="5">
    <location>
        <begin position="1201"/>
        <end position="1224"/>
    </location>
</feature>
<keyword evidence="8" id="KW-1185">Reference proteome</keyword>
<dbReference type="Pfam" id="PF00002">
    <property type="entry name" value="7tm_2"/>
    <property type="match status" value="1"/>
</dbReference>
<dbReference type="EMBL" id="JABFTP020000185">
    <property type="protein sequence ID" value="KAL3288758.1"/>
    <property type="molecule type" value="Genomic_DNA"/>
</dbReference>